<dbReference type="InterPro" id="IPR016541">
    <property type="entry name" value="UCP008505"/>
</dbReference>
<keyword evidence="2" id="KW-1185">Reference proteome</keyword>
<protein>
    <recommendedName>
        <fullName evidence="3">PIN domain-containing protein</fullName>
    </recommendedName>
</protein>
<dbReference type="PIRSF" id="PIRSF008505">
    <property type="entry name" value="UCP008505"/>
    <property type="match status" value="1"/>
</dbReference>
<evidence type="ECO:0008006" key="3">
    <source>
        <dbReference type="Google" id="ProtNLM"/>
    </source>
</evidence>
<dbReference type="RefSeq" id="WP_092824912.1">
    <property type="nucleotide sequence ID" value="NZ_FOGS01000001.1"/>
</dbReference>
<proteinExistence type="predicted"/>
<sequence>MRYLLDANTYIEAKNQYYGMDICPAYWDWLDRQFALGNIASVDMIGRELKEGKDELAAWARDRPDHFIINDDERTQLLFADIVQFVMEGDYNPGNRDNFLAKADPWIIAKAKAIGASVVTHEAVAAVNTRKVKVPNICQQFEVPCLNTFRFLRELEARFVLGQ</sequence>
<gene>
    <name evidence="1" type="ORF">SAMN04487958_101475</name>
</gene>
<reference evidence="2" key="1">
    <citation type="submission" date="2016-10" db="EMBL/GenBank/DDBJ databases">
        <authorList>
            <person name="Varghese N."/>
            <person name="Submissions S."/>
        </authorList>
    </citation>
    <scope>NUCLEOTIDE SEQUENCE [LARGE SCALE GENOMIC DNA]</scope>
    <source>
        <strain evidence="2">CGMCC 1.6495</strain>
    </source>
</reference>
<dbReference type="AlphaFoldDB" id="A0A1H9PZ16"/>
<dbReference type="STRING" id="416874.SAMN04487958_101475"/>
<dbReference type="EMBL" id="FOGS01000001">
    <property type="protein sequence ID" value="SER53400.1"/>
    <property type="molecule type" value="Genomic_DNA"/>
</dbReference>
<dbReference type="Pfam" id="PF14367">
    <property type="entry name" value="DUF4411"/>
    <property type="match status" value="1"/>
</dbReference>
<dbReference type="Proteomes" id="UP000198505">
    <property type="component" value="Unassembled WGS sequence"/>
</dbReference>
<accession>A0A1H9PZ16</accession>
<name>A0A1H9PZ16_9GAMM</name>
<evidence type="ECO:0000313" key="2">
    <source>
        <dbReference type="Proteomes" id="UP000198505"/>
    </source>
</evidence>
<organism evidence="1 2">
    <name type="scientific">Vreelandella subterranea</name>
    <dbReference type="NCBI Taxonomy" id="416874"/>
    <lineage>
        <taxon>Bacteria</taxon>
        <taxon>Pseudomonadati</taxon>
        <taxon>Pseudomonadota</taxon>
        <taxon>Gammaproteobacteria</taxon>
        <taxon>Oceanospirillales</taxon>
        <taxon>Halomonadaceae</taxon>
        <taxon>Vreelandella</taxon>
    </lineage>
</organism>
<evidence type="ECO:0000313" key="1">
    <source>
        <dbReference type="EMBL" id="SER53400.1"/>
    </source>
</evidence>